<reference evidence="4 5" key="1">
    <citation type="submission" date="2018-09" db="EMBL/GenBank/DDBJ databases">
        <authorList>
            <person name="Zhu H."/>
        </authorList>
    </citation>
    <scope>NUCLEOTIDE SEQUENCE [LARGE SCALE GENOMIC DNA]</scope>
    <source>
        <strain evidence="4 5">K2W22B-5</strain>
    </source>
</reference>
<evidence type="ECO:0000256" key="1">
    <source>
        <dbReference type="ARBA" id="ARBA00023122"/>
    </source>
</evidence>
<dbReference type="InterPro" id="IPR000644">
    <property type="entry name" value="CBS_dom"/>
</dbReference>
<dbReference type="Proteomes" id="UP000283458">
    <property type="component" value="Unassembled WGS sequence"/>
</dbReference>
<name>A0A418VMA0_9PROT</name>
<dbReference type="CDD" id="cd04623">
    <property type="entry name" value="CBS_pair_bac_euk"/>
    <property type="match status" value="1"/>
</dbReference>
<dbReference type="PANTHER" id="PTHR43080:SF2">
    <property type="entry name" value="CBS DOMAIN-CONTAINING PROTEIN"/>
    <property type="match status" value="1"/>
</dbReference>
<proteinExistence type="predicted"/>
<dbReference type="SUPFAM" id="SSF54631">
    <property type="entry name" value="CBS-domain pair"/>
    <property type="match status" value="1"/>
</dbReference>
<sequence>MHVAAILTRKGHQIRSVAPTDSLGDVAKHLAEHRIGATLVIDDSGILAGILSERDIVRAVAQDGAAALSRSAADLMTRDLVTGAPTDTVATMMAVMTERRIRHVPILDNGRLVGVISIGDVVKARIDDAELEVESLRGFVSSLS</sequence>
<dbReference type="Pfam" id="PF00571">
    <property type="entry name" value="CBS"/>
    <property type="match status" value="2"/>
</dbReference>
<evidence type="ECO:0000259" key="3">
    <source>
        <dbReference type="PROSITE" id="PS51371"/>
    </source>
</evidence>
<feature type="domain" description="CBS" evidence="3">
    <location>
        <begin position="76"/>
        <end position="131"/>
    </location>
</feature>
<gene>
    <name evidence="4" type="ORF">D3877_26260</name>
</gene>
<feature type="domain" description="CBS" evidence="3">
    <location>
        <begin position="7"/>
        <end position="68"/>
    </location>
</feature>
<comment type="caution">
    <text evidence="4">The sequence shown here is derived from an EMBL/GenBank/DDBJ whole genome shotgun (WGS) entry which is preliminary data.</text>
</comment>
<protein>
    <submittedName>
        <fullName evidence="4">CBS domain-containing protein</fullName>
    </submittedName>
</protein>
<dbReference type="InterPro" id="IPR044725">
    <property type="entry name" value="CBSX3_CBS_dom"/>
</dbReference>
<dbReference type="OrthoDB" id="9807125at2"/>
<accession>A0A418VMA0</accession>
<dbReference type="RefSeq" id="WP_119833756.1">
    <property type="nucleotide sequence ID" value="NZ_QYUL01000005.1"/>
</dbReference>
<evidence type="ECO:0000256" key="2">
    <source>
        <dbReference type="PROSITE-ProRule" id="PRU00703"/>
    </source>
</evidence>
<dbReference type="InterPro" id="IPR051257">
    <property type="entry name" value="Diverse_CBS-Domain"/>
</dbReference>
<dbReference type="InterPro" id="IPR046342">
    <property type="entry name" value="CBS_dom_sf"/>
</dbReference>
<dbReference type="AlphaFoldDB" id="A0A418VMA0"/>
<evidence type="ECO:0000313" key="4">
    <source>
        <dbReference type="EMBL" id="RJF77316.1"/>
    </source>
</evidence>
<dbReference type="SMART" id="SM00116">
    <property type="entry name" value="CBS"/>
    <property type="match status" value="2"/>
</dbReference>
<dbReference type="PROSITE" id="PS51371">
    <property type="entry name" value="CBS"/>
    <property type="match status" value="2"/>
</dbReference>
<keyword evidence="1 2" id="KW-0129">CBS domain</keyword>
<evidence type="ECO:0000313" key="5">
    <source>
        <dbReference type="Proteomes" id="UP000283458"/>
    </source>
</evidence>
<keyword evidence="5" id="KW-1185">Reference proteome</keyword>
<dbReference type="PANTHER" id="PTHR43080">
    <property type="entry name" value="CBS DOMAIN-CONTAINING PROTEIN CBSX3, MITOCHONDRIAL"/>
    <property type="match status" value="1"/>
</dbReference>
<organism evidence="4 5">
    <name type="scientific">Azospirillum cavernae</name>
    <dbReference type="NCBI Taxonomy" id="2320860"/>
    <lineage>
        <taxon>Bacteria</taxon>
        <taxon>Pseudomonadati</taxon>
        <taxon>Pseudomonadota</taxon>
        <taxon>Alphaproteobacteria</taxon>
        <taxon>Rhodospirillales</taxon>
        <taxon>Azospirillaceae</taxon>
        <taxon>Azospirillum</taxon>
    </lineage>
</organism>
<dbReference type="Gene3D" id="3.10.580.10">
    <property type="entry name" value="CBS-domain"/>
    <property type="match status" value="1"/>
</dbReference>
<dbReference type="EMBL" id="QYUL01000005">
    <property type="protein sequence ID" value="RJF77316.1"/>
    <property type="molecule type" value="Genomic_DNA"/>
</dbReference>